<dbReference type="EMBL" id="FNAV01000024">
    <property type="protein sequence ID" value="SDF49477.1"/>
    <property type="molecule type" value="Genomic_DNA"/>
</dbReference>
<dbReference type="Proteomes" id="UP000198994">
    <property type="component" value="Unassembled WGS sequence"/>
</dbReference>
<evidence type="ECO:0000313" key="2">
    <source>
        <dbReference type="Proteomes" id="UP000198994"/>
    </source>
</evidence>
<gene>
    <name evidence="1" type="ORF">SAMN04488105_12436</name>
</gene>
<dbReference type="RefSeq" id="WP_089963676.1">
    <property type="nucleotide sequence ID" value="NZ_FNAV01000024.1"/>
</dbReference>
<name>A0A1G7LIX7_9RHOB</name>
<protein>
    <submittedName>
        <fullName evidence="1">Uncharacterized protein</fullName>
    </submittedName>
</protein>
<dbReference type="STRING" id="282683.SAMN04488105_12436"/>
<dbReference type="OrthoDB" id="5195850at2"/>
<sequence length="113" mass="12931">MKVRDYLAIPYILEAQAVEINGTWTRRLRYPELGDFEARHDDVEQALLEVERLRIKEILRRLRAGDTPPIPRPPLETTDQGWWARFLGIGDLVEGVIDSPASDLAGTEKIGRH</sequence>
<reference evidence="2" key="1">
    <citation type="submission" date="2016-10" db="EMBL/GenBank/DDBJ databases">
        <authorList>
            <person name="Varghese N."/>
            <person name="Submissions S."/>
        </authorList>
    </citation>
    <scope>NUCLEOTIDE SEQUENCE [LARGE SCALE GENOMIC DNA]</scope>
    <source>
        <strain evidence="2">DSM 10146</strain>
    </source>
</reference>
<keyword evidence="2" id="KW-1185">Reference proteome</keyword>
<evidence type="ECO:0000313" key="1">
    <source>
        <dbReference type="EMBL" id="SDF49477.1"/>
    </source>
</evidence>
<dbReference type="AlphaFoldDB" id="A0A1G7LIX7"/>
<proteinExistence type="predicted"/>
<organism evidence="1 2">
    <name type="scientific">Salipiger thiooxidans</name>
    <dbReference type="NCBI Taxonomy" id="282683"/>
    <lineage>
        <taxon>Bacteria</taxon>
        <taxon>Pseudomonadati</taxon>
        <taxon>Pseudomonadota</taxon>
        <taxon>Alphaproteobacteria</taxon>
        <taxon>Rhodobacterales</taxon>
        <taxon>Roseobacteraceae</taxon>
        <taxon>Salipiger</taxon>
    </lineage>
</organism>
<accession>A0A1G7LIX7</accession>